<feature type="domain" description="BsuBI/PstI restriction endonuclease HTH" evidence="2">
    <location>
        <begin position="3"/>
        <end position="141"/>
    </location>
</feature>
<dbReference type="EMBL" id="MBDS01000014">
    <property type="protein sequence ID" value="OPB88874.1"/>
    <property type="molecule type" value="Genomic_DNA"/>
</dbReference>
<evidence type="ECO:0000313" key="4">
    <source>
        <dbReference type="Proteomes" id="UP000190016"/>
    </source>
</evidence>
<dbReference type="Pfam" id="PF06616">
    <property type="entry name" value="BsuBI_PstI_RE"/>
    <property type="match status" value="1"/>
</dbReference>
<proteinExistence type="predicted"/>
<dbReference type="RefSeq" id="WP_078407292.1">
    <property type="nucleotide sequence ID" value="NZ_MBDS01000014.1"/>
</dbReference>
<reference evidence="3 4" key="1">
    <citation type="submission" date="2016-07" db="EMBL/GenBank/DDBJ databases">
        <title>Revisiting the Taxonomy of the Elizabethkingia Genus based on Whole-Genome Sequencing, Optical Mapping, and MALDI-TOF.</title>
        <authorList>
            <person name="Nicholson A.C."/>
        </authorList>
    </citation>
    <scope>NUCLEOTIDE SEQUENCE [LARGE SCALE GENOMIC DNA]</scope>
    <source>
        <strain evidence="3 4">C1558</strain>
    </source>
</reference>
<feature type="domain" description="BsuBI/PstI restriction endonuclease" evidence="1">
    <location>
        <begin position="153"/>
        <end position="305"/>
    </location>
</feature>
<evidence type="ECO:0000313" key="3">
    <source>
        <dbReference type="EMBL" id="OPB88874.1"/>
    </source>
</evidence>
<keyword evidence="4" id="KW-1185">Reference proteome</keyword>
<dbReference type="Pfam" id="PF17728">
    <property type="entry name" value="BsuBI_PstI_RE_N"/>
    <property type="match status" value="1"/>
</dbReference>
<evidence type="ECO:0000259" key="1">
    <source>
        <dbReference type="Pfam" id="PF06616"/>
    </source>
</evidence>
<dbReference type="Gene3D" id="1.10.10.1820">
    <property type="entry name" value="BsuBI/PstI restriction endonuclease-like"/>
    <property type="match status" value="1"/>
</dbReference>
<keyword evidence="3" id="KW-0540">Nuclease</keyword>
<dbReference type="InterPro" id="IPR041454">
    <property type="entry name" value="BsuBI/PstI_N"/>
</dbReference>
<keyword evidence="3" id="KW-0378">Hydrolase</keyword>
<sequence>MSKKIEEAQEILRTLGLPAAQYNEMAALTLLAICNIKEEDNWATATRQSMGVSKDIMTFVNNNYNKGYAPNTRETFRRQVLHQFTQARIVDYNPDKPDLPVNSPKAHYAITPQVLNIVQRYGTPSWEEAVQDFLTNVGKLTDIYNKERTLSQIPITLQNGDIVKLSAGKHNEVQASIVEQFAPRFANGGILLYLGDTAKKDLYVDQKGLEELGIPINQHSKLPDVVIYDSKKQWLFLIEAVTSHGPVSPKRVTELEDFLKDCKVGKVYVTAFPDMKEFKKHSNNIAWETEVWLMDMPDHMIHFNGDRFMGPR</sequence>
<evidence type="ECO:0000259" key="2">
    <source>
        <dbReference type="Pfam" id="PF17728"/>
    </source>
</evidence>
<name>A0ABX3N992_9FLAO</name>
<dbReference type="InterPro" id="IPR041963">
    <property type="entry name" value="BsuBI/PstI_C_sf"/>
</dbReference>
<gene>
    <name evidence="3" type="ORF">BB021_05750</name>
</gene>
<dbReference type="Proteomes" id="UP000190016">
    <property type="component" value="Unassembled WGS sequence"/>
</dbReference>
<dbReference type="InterPro" id="IPR041962">
    <property type="entry name" value="BsuBI/PstI_N_sf"/>
</dbReference>
<accession>A0ABX3N992</accession>
<dbReference type="InterPro" id="IPR009528">
    <property type="entry name" value="Restrct_endonuc_II_BsuBI_C"/>
</dbReference>
<organism evidence="3 4">
    <name type="scientific">Elizabethkingia ursingii</name>
    <dbReference type="NCBI Taxonomy" id="1756150"/>
    <lineage>
        <taxon>Bacteria</taxon>
        <taxon>Pseudomonadati</taxon>
        <taxon>Bacteroidota</taxon>
        <taxon>Flavobacteriia</taxon>
        <taxon>Flavobacteriales</taxon>
        <taxon>Weeksellaceae</taxon>
        <taxon>Elizabethkingia</taxon>
    </lineage>
</organism>
<comment type="caution">
    <text evidence="3">The sequence shown here is derived from an EMBL/GenBank/DDBJ whole genome shotgun (WGS) entry which is preliminary data.</text>
</comment>
<dbReference type="Gene3D" id="3.40.1350.80">
    <property type="match status" value="1"/>
</dbReference>
<keyword evidence="3" id="KW-0255">Endonuclease</keyword>
<dbReference type="GO" id="GO:0004519">
    <property type="term" value="F:endonuclease activity"/>
    <property type="evidence" value="ECO:0007669"/>
    <property type="project" value="UniProtKB-KW"/>
</dbReference>
<protein>
    <submittedName>
        <fullName evidence="3">Restriction endonuclease</fullName>
    </submittedName>
</protein>